<evidence type="ECO:0000259" key="3">
    <source>
        <dbReference type="PROSITE" id="PS50977"/>
    </source>
</evidence>
<dbReference type="GO" id="GO:0003700">
    <property type="term" value="F:DNA-binding transcription factor activity"/>
    <property type="evidence" value="ECO:0007669"/>
    <property type="project" value="TreeGrafter"/>
</dbReference>
<dbReference type="PROSITE" id="PS50977">
    <property type="entry name" value="HTH_TETR_2"/>
    <property type="match status" value="1"/>
</dbReference>
<dbReference type="Pfam" id="PF00440">
    <property type="entry name" value="TetR_N"/>
    <property type="match status" value="1"/>
</dbReference>
<protein>
    <submittedName>
        <fullName evidence="4">DNA-binding transcriptional regulator, AcrR family</fullName>
    </submittedName>
</protein>
<feature type="domain" description="HTH tetR-type" evidence="3">
    <location>
        <begin position="12"/>
        <end position="71"/>
    </location>
</feature>
<proteinExistence type="predicted"/>
<evidence type="ECO:0000313" key="4">
    <source>
        <dbReference type="EMBL" id="SEO39279.1"/>
    </source>
</evidence>
<dbReference type="Proteomes" id="UP000198893">
    <property type="component" value="Unassembled WGS sequence"/>
</dbReference>
<evidence type="ECO:0000256" key="1">
    <source>
        <dbReference type="ARBA" id="ARBA00023125"/>
    </source>
</evidence>
<keyword evidence="1 2" id="KW-0238">DNA-binding</keyword>
<organism evidence="4 5">
    <name type="scientific">Salinihabitans flavidus</name>
    <dbReference type="NCBI Taxonomy" id="569882"/>
    <lineage>
        <taxon>Bacteria</taxon>
        <taxon>Pseudomonadati</taxon>
        <taxon>Pseudomonadota</taxon>
        <taxon>Alphaproteobacteria</taxon>
        <taxon>Rhodobacterales</taxon>
        <taxon>Roseobacteraceae</taxon>
        <taxon>Salinihabitans</taxon>
    </lineage>
</organism>
<feature type="DNA-binding region" description="H-T-H motif" evidence="2">
    <location>
        <begin position="34"/>
        <end position="53"/>
    </location>
</feature>
<dbReference type="SUPFAM" id="SSF46689">
    <property type="entry name" value="Homeodomain-like"/>
    <property type="match status" value="1"/>
</dbReference>
<dbReference type="AlphaFoldDB" id="A0A1H8PBB3"/>
<evidence type="ECO:0000256" key="2">
    <source>
        <dbReference type="PROSITE-ProRule" id="PRU00335"/>
    </source>
</evidence>
<dbReference type="PROSITE" id="PS01081">
    <property type="entry name" value="HTH_TETR_1"/>
    <property type="match status" value="1"/>
</dbReference>
<dbReference type="InterPro" id="IPR009057">
    <property type="entry name" value="Homeodomain-like_sf"/>
</dbReference>
<dbReference type="STRING" id="569882.SAMN04490248_104222"/>
<accession>A0A1H8PBB3</accession>
<evidence type="ECO:0000313" key="5">
    <source>
        <dbReference type="Proteomes" id="UP000198893"/>
    </source>
</evidence>
<dbReference type="PANTHER" id="PTHR30055">
    <property type="entry name" value="HTH-TYPE TRANSCRIPTIONAL REGULATOR RUTR"/>
    <property type="match status" value="1"/>
</dbReference>
<dbReference type="EMBL" id="FODS01000004">
    <property type="protein sequence ID" value="SEO39279.1"/>
    <property type="molecule type" value="Genomic_DNA"/>
</dbReference>
<dbReference type="InterPro" id="IPR001647">
    <property type="entry name" value="HTH_TetR"/>
</dbReference>
<dbReference type="InterPro" id="IPR050109">
    <property type="entry name" value="HTH-type_TetR-like_transc_reg"/>
</dbReference>
<dbReference type="GO" id="GO:0000976">
    <property type="term" value="F:transcription cis-regulatory region binding"/>
    <property type="evidence" value="ECO:0007669"/>
    <property type="project" value="TreeGrafter"/>
</dbReference>
<dbReference type="Gene3D" id="1.10.357.10">
    <property type="entry name" value="Tetracycline Repressor, domain 2"/>
    <property type="match status" value="1"/>
</dbReference>
<dbReference type="PANTHER" id="PTHR30055:SF181">
    <property type="entry name" value="BLR6905 PROTEIN"/>
    <property type="match status" value="1"/>
</dbReference>
<dbReference type="InterPro" id="IPR023772">
    <property type="entry name" value="DNA-bd_HTH_TetR-type_CS"/>
</dbReference>
<sequence length="225" mass="26090">MRGRETKRLPKDVRRSKILEVATELFSKNGMSFTTRDLANAVGVTQPLIFQHFETKEDLVDAIYLEQFENLFDDAWISDLEDRSVSLYQRLVRFYEKYTEVVFEEKWMRVYFWSALEGAEINKRYTRFVAEHITKPIAVEVAWDVRRARSGETYAVDGVTDAEFEAIYTAHSGLLYFGMRKYLFQDAPDIDRTQIIHDCVASMLHGAPSVVQTYLSRSLGAAPPY</sequence>
<keyword evidence="5" id="KW-1185">Reference proteome</keyword>
<name>A0A1H8PBB3_9RHOB</name>
<dbReference type="PRINTS" id="PR00455">
    <property type="entry name" value="HTHTETR"/>
</dbReference>
<gene>
    <name evidence="4" type="ORF">SAMN04490248_104222</name>
</gene>
<reference evidence="4 5" key="1">
    <citation type="submission" date="2016-10" db="EMBL/GenBank/DDBJ databases">
        <authorList>
            <person name="de Groot N.N."/>
        </authorList>
    </citation>
    <scope>NUCLEOTIDE SEQUENCE [LARGE SCALE GENOMIC DNA]</scope>
    <source>
        <strain evidence="4 5">DSM 27842</strain>
    </source>
</reference>